<dbReference type="Proteomes" id="UP000198372">
    <property type="component" value="Unassembled WGS sequence"/>
</dbReference>
<dbReference type="GO" id="GO:0008080">
    <property type="term" value="F:N-acetyltransferase activity"/>
    <property type="evidence" value="ECO:0007669"/>
    <property type="project" value="UniProtKB-ARBA"/>
</dbReference>
<gene>
    <name evidence="5" type="ORF">BQ2448_4054</name>
</gene>
<dbReference type="PANTHER" id="PTHR10545:SF29">
    <property type="entry name" value="GH14572P-RELATED"/>
    <property type="match status" value="1"/>
</dbReference>
<keyword evidence="2" id="KW-0808">Transferase</keyword>
<dbReference type="EMBL" id="FMSP01000009">
    <property type="protein sequence ID" value="SCV72517.1"/>
    <property type="molecule type" value="Genomic_DNA"/>
</dbReference>
<protein>
    <submittedName>
        <fullName evidence="5">BQ2448_4054 protein</fullName>
    </submittedName>
</protein>
<keyword evidence="6" id="KW-1185">Reference proteome</keyword>
<evidence type="ECO:0000259" key="4">
    <source>
        <dbReference type="PROSITE" id="PS51186"/>
    </source>
</evidence>
<dbReference type="STRING" id="269621.A0A238FH16"/>
<dbReference type="FunFam" id="3.40.630.30:FF:000064">
    <property type="entry name" value="GNAT family acetyltransferase"/>
    <property type="match status" value="1"/>
</dbReference>
<keyword evidence="3" id="KW-0012">Acyltransferase</keyword>
<proteinExistence type="inferred from homology"/>
<evidence type="ECO:0000313" key="5">
    <source>
        <dbReference type="EMBL" id="SCV72517.1"/>
    </source>
</evidence>
<evidence type="ECO:0000256" key="2">
    <source>
        <dbReference type="ARBA" id="ARBA00022679"/>
    </source>
</evidence>
<name>A0A238FH16_9BASI</name>
<evidence type="ECO:0000313" key="6">
    <source>
        <dbReference type="Proteomes" id="UP000198372"/>
    </source>
</evidence>
<evidence type="ECO:0000256" key="3">
    <source>
        <dbReference type="ARBA" id="ARBA00023315"/>
    </source>
</evidence>
<reference evidence="6" key="1">
    <citation type="submission" date="2016-09" db="EMBL/GenBank/DDBJ databases">
        <authorList>
            <person name="Jeantristanb JTB J.-T."/>
            <person name="Ricardo R."/>
        </authorList>
    </citation>
    <scope>NUCLEOTIDE SEQUENCE [LARGE SCALE GENOMIC DNA]</scope>
</reference>
<feature type="domain" description="N-acetyltransferase" evidence="4">
    <location>
        <begin position="27"/>
        <end position="174"/>
    </location>
</feature>
<dbReference type="OrthoDB" id="7305308at2759"/>
<organism evidence="5 6">
    <name type="scientific">Microbotryum intermedium</name>
    <dbReference type="NCBI Taxonomy" id="269621"/>
    <lineage>
        <taxon>Eukaryota</taxon>
        <taxon>Fungi</taxon>
        <taxon>Dikarya</taxon>
        <taxon>Basidiomycota</taxon>
        <taxon>Pucciniomycotina</taxon>
        <taxon>Microbotryomycetes</taxon>
        <taxon>Microbotryales</taxon>
        <taxon>Microbotryaceae</taxon>
        <taxon>Microbotryum</taxon>
    </lineage>
</organism>
<comment type="similarity">
    <text evidence="1">Belongs to the acetyltransferase family.</text>
</comment>
<dbReference type="Pfam" id="PF00583">
    <property type="entry name" value="Acetyltransf_1"/>
    <property type="match status" value="1"/>
</dbReference>
<dbReference type="InterPro" id="IPR016181">
    <property type="entry name" value="Acyl_CoA_acyltransferase"/>
</dbReference>
<dbReference type="PROSITE" id="PS51186">
    <property type="entry name" value="GNAT"/>
    <property type="match status" value="1"/>
</dbReference>
<dbReference type="Gene3D" id="3.40.630.30">
    <property type="match status" value="1"/>
</dbReference>
<dbReference type="AlphaFoldDB" id="A0A238FH16"/>
<dbReference type="PANTHER" id="PTHR10545">
    <property type="entry name" value="DIAMINE N-ACETYLTRANSFERASE"/>
    <property type="match status" value="1"/>
</dbReference>
<dbReference type="InterPro" id="IPR000182">
    <property type="entry name" value="GNAT_dom"/>
</dbReference>
<accession>A0A238FH16</accession>
<evidence type="ECO:0000256" key="1">
    <source>
        <dbReference type="ARBA" id="ARBA00008694"/>
    </source>
</evidence>
<sequence>MPLHFELVTPSNADVTLPQTLELIQALATYEKEPNAVDATIALLRRSLFGEEGPGEEGKGGKYAQCVLAYEKEGDRRQPLGMAVWFYTFSTWTGKGGLYLEDLFVREEARGKGVGKALFRYLGQICKDKDLARMDWVVLDWNEPAKKVYKAMGAQHASSLIPPNRVCTDLTSLL</sequence>
<dbReference type="SUPFAM" id="SSF55729">
    <property type="entry name" value="Acyl-CoA N-acyltransferases (Nat)"/>
    <property type="match status" value="1"/>
</dbReference>
<dbReference type="InterPro" id="IPR051016">
    <property type="entry name" value="Diverse_Substrate_AcTransf"/>
</dbReference>
<dbReference type="CDD" id="cd04301">
    <property type="entry name" value="NAT_SF"/>
    <property type="match status" value="1"/>
</dbReference>